<protein>
    <recommendedName>
        <fullName evidence="9">PGG domain-containing protein</fullName>
    </recommendedName>
</protein>
<name>A0A5J5C411_9ASTE</name>
<dbReference type="EMBL" id="CM018031">
    <property type="protein sequence ID" value="KAA8548667.1"/>
    <property type="molecule type" value="Genomic_DNA"/>
</dbReference>
<keyword evidence="3" id="KW-0677">Repeat</keyword>
<evidence type="ECO:0000313" key="10">
    <source>
        <dbReference type="EMBL" id="KAA8548667.1"/>
    </source>
</evidence>
<keyword evidence="6 8" id="KW-0472">Membrane</keyword>
<dbReference type="Gene3D" id="1.25.40.20">
    <property type="entry name" value="Ankyrin repeat-containing domain"/>
    <property type="match status" value="3"/>
</dbReference>
<evidence type="ECO:0000256" key="8">
    <source>
        <dbReference type="SAM" id="Phobius"/>
    </source>
</evidence>
<dbReference type="Pfam" id="PF12796">
    <property type="entry name" value="Ank_2"/>
    <property type="match status" value="4"/>
</dbReference>
<dbReference type="GO" id="GO:0005886">
    <property type="term" value="C:plasma membrane"/>
    <property type="evidence" value="ECO:0007669"/>
    <property type="project" value="TreeGrafter"/>
</dbReference>
<keyword evidence="11" id="KW-1185">Reference proteome</keyword>
<keyword evidence="4 8" id="KW-1133">Transmembrane helix</keyword>
<comment type="subcellular location">
    <subcellularLocation>
        <location evidence="1">Membrane</location>
        <topology evidence="1">Multi-pass membrane protein</topology>
    </subcellularLocation>
</comment>
<dbReference type="Proteomes" id="UP000325577">
    <property type="component" value="Linkage Group LG0"/>
</dbReference>
<dbReference type="OrthoDB" id="1847170at2759"/>
<dbReference type="InterPro" id="IPR026961">
    <property type="entry name" value="PGG_dom"/>
</dbReference>
<dbReference type="InterPro" id="IPR036770">
    <property type="entry name" value="Ankyrin_rpt-contain_sf"/>
</dbReference>
<reference evidence="10 11" key="1">
    <citation type="submission" date="2019-09" db="EMBL/GenBank/DDBJ databases">
        <title>A chromosome-level genome assembly of the Chinese tupelo Nyssa sinensis.</title>
        <authorList>
            <person name="Yang X."/>
            <person name="Kang M."/>
            <person name="Yang Y."/>
            <person name="Xiong H."/>
            <person name="Wang M."/>
            <person name="Zhang Z."/>
            <person name="Wang Z."/>
            <person name="Wu H."/>
            <person name="Ma T."/>
            <person name="Liu J."/>
            <person name="Xi Z."/>
        </authorList>
    </citation>
    <scope>NUCLEOTIDE SEQUENCE [LARGE SCALE GENOMIC DNA]</scope>
    <source>
        <strain evidence="10">J267</strain>
        <tissue evidence="10">Leaf</tissue>
    </source>
</reference>
<evidence type="ECO:0000259" key="9">
    <source>
        <dbReference type="Pfam" id="PF13962"/>
    </source>
</evidence>
<gene>
    <name evidence="10" type="ORF">F0562_000351</name>
</gene>
<evidence type="ECO:0000256" key="5">
    <source>
        <dbReference type="ARBA" id="ARBA00023043"/>
    </source>
</evidence>
<dbReference type="PANTHER" id="PTHR24186">
    <property type="entry name" value="PROTEIN PHOSPHATASE 1 REGULATORY SUBUNIT"/>
    <property type="match status" value="1"/>
</dbReference>
<dbReference type="PROSITE" id="PS50088">
    <property type="entry name" value="ANK_REPEAT"/>
    <property type="match status" value="1"/>
</dbReference>
<evidence type="ECO:0000256" key="3">
    <source>
        <dbReference type="ARBA" id="ARBA00022737"/>
    </source>
</evidence>
<evidence type="ECO:0000256" key="2">
    <source>
        <dbReference type="ARBA" id="ARBA00022692"/>
    </source>
</evidence>
<feature type="transmembrane region" description="Helical" evidence="8">
    <location>
        <begin position="362"/>
        <end position="380"/>
    </location>
</feature>
<organism evidence="10 11">
    <name type="scientific">Nyssa sinensis</name>
    <dbReference type="NCBI Taxonomy" id="561372"/>
    <lineage>
        <taxon>Eukaryota</taxon>
        <taxon>Viridiplantae</taxon>
        <taxon>Streptophyta</taxon>
        <taxon>Embryophyta</taxon>
        <taxon>Tracheophyta</taxon>
        <taxon>Spermatophyta</taxon>
        <taxon>Magnoliopsida</taxon>
        <taxon>eudicotyledons</taxon>
        <taxon>Gunneridae</taxon>
        <taxon>Pentapetalae</taxon>
        <taxon>asterids</taxon>
        <taxon>Cornales</taxon>
        <taxon>Nyssaceae</taxon>
        <taxon>Nyssa</taxon>
    </lineage>
</organism>
<keyword evidence="2 8" id="KW-0812">Transmembrane</keyword>
<evidence type="ECO:0000313" key="11">
    <source>
        <dbReference type="Proteomes" id="UP000325577"/>
    </source>
</evidence>
<dbReference type="Pfam" id="PF13962">
    <property type="entry name" value="PGG"/>
    <property type="match status" value="1"/>
</dbReference>
<dbReference type="AlphaFoldDB" id="A0A5J5C411"/>
<feature type="domain" description="PGG" evidence="9">
    <location>
        <begin position="353"/>
        <end position="464"/>
    </location>
</feature>
<evidence type="ECO:0000256" key="7">
    <source>
        <dbReference type="PROSITE-ProRule" id="PRU00023"/>
    </source>
</evidence>
<evidence type="ECO:0000256" key="4">
    <source>
        <dbReference type="ARBA" id="ARBA00022989"/>
    </source>
</evidence>
<accession>A0A5J5C411</accession>
<sequence>MENPSQAVRPASCTSLMDPSLYKAAMIGDASVLEQNKGQLDVLVSPNNNTVLHIAAQYGQLHCVERILGMCPIIYDRLNSKGETPVHVAARERNIEIARALIEHAKDEELGHGVGAAKELLMLANKDKDTALHEAVRSRHAGLVKLLTAEAPELSYIANNAKETPLYLAAERGRGDLVSGILTNCRSPDFGGPYGRTALLAAGGPYGRTALHASVFQNFEECTKQLLDWKQDLLKEADMYGWIPLHYAARSGFTPSVEQQLDKDKSVAYIMTDNDDKMTAIHIAATYGKVRVIEVLMSKHPGCCEMVNSRGQNILHIATKNREKKAIKGLGANTSWRNIFNMNTVRADQVPKDIRKAADTHLIVAALIATVTFAAGFTVPGGLDGNQGPNQGLAVFARKAAFQTFAITDTVAMMFSTCAIIIHFAATNSEDKSQLEREYATAQIFTLDAMIAAAIAFTTGMFAVLSHSLWLAIIQCIIGACGMLYTIAIMNNVVRKISLIKNLPRSFSILRCLVRYSIQEKERGAEPKSTDS</sequence>
<evidence type="ECO:0000256" key="1">
    <source>
        <dbReference type="ARBA" id="ARBA00004141"/>
    </source>
</evidence>
<dbReference type="InterPro" id="IPR002110">
    <property type="entry name" value="Ankyrin_rpt"/>
</dbReference>
<feature type="repeat" description="ANK" evidence="7">
    <location>
        <begin position="81"/>
        <end position="113"/>
    </location>
</feature>
<feature type="transmembrane region" description="Helical" evidence="8">
    <location>
        <begin position="470"/>
        <end position="494"/>
    </location>
</feature>
<dbReference type="SUPFAM" id="SSF48403">
    <property type="entry name" value="Ankyrin repeat"/>
    <property type="match status" value="1"/>
</dbReference>
<evidence type="ECO:0000256" key="6">
    <source>
        <dbReference type="ARBA" id="ARBA00023136"/>
    </source>
</evidence>
<dbReference type="PANTHER" id="PTHR24186:SF50">
    <property type="entry name" value="ANKYRIN REPEAT-CONTAINING PROTEIN ITN1-LIKE ISOFORM X1"/>
    <property type="match status" value="1"/>
</dbReference>
<feature type="transmembrane region" description="Helical" evidence="8">
    <location>
        <begin position="445"/>
        <end position="464"/>
    </location>
</feature>
<dbReference type="PROSITE" id="PS50297">
    <property type="entry name" value="ANK_REP_REGION"/>
    <property type="match status" value="1"/>
</dbReference>
<dbReference type="SMART" id="SM00248">
    <property type="entry name" value="ANK"/>
    <property type="match status" value="8"/>
</dbReference>
<keyword evidence="5 7" id="KW-0040">ANK repeat</keyword>
<proteinExistence type="predicted"/>
<feature type="transmembrane region" description="Helical" evidence="8">
    <location>
        <begin position="400"/>
        <end position="424"/>
    </location>
</feature>